<protein>
    <submittedName>
        <fullName evidence="1">Uncharacterized protein</fullName>
    </submittedName>
</protein>
<reference evidence="1 2" key="1">
    <citation type="submission" date="2019-06" db="EMBL/GenBank/DDBJ databases">
        <title>Sequencing the genomes of 1000 actinobacteria strains.</title>
        <authorList>
            <person name="Klenk H.-P."/>
        </authorList>
    </citation>
    <scope>NUCLEOTIDE SEQUENCE [LARGE SCALE GENOMIC DNA]</scope>
    <source>
        <strain evidence="1 2">DSM 102200</strain>
    </source>
</reference>
<evidence type="ECO:0000313" key="1">
    <source>
        <dbReference type="EMBL" id="TQL99601.1"/>
    </source>
</evidence>
<dbReference type="OrthoDB" id="3297413at2"/>
<gene>
    <name evidence="1" type="ORF">FB559_5297</name>
</gene>
<dbReference type="RefSeq" id="WP_141958521.1">
    <property type="nucleotide sequence ID" value="NZ_VFOZ01000001.1"/>
</dbReference>
<name>A0A543CR81_9ACTN</name>
<organism evidence="1 2">
    <name type="scientific">Actinoallomurus bryophytorum</name>
    <dbReference type="NCBI Taxonomy" id="1490222"/>
    <lineage>
        <taxon>Bacteria</taxon>
        <taxon>Bacillati</taxon>
        <taxon>Actinomycetota</taxon>
        <taxon>Actinomycetes</taxon>
        <taxon>Streptosporangiales</taxon>
        <taxon>Thermomonosporaceae</taxon>
        <taxon>Actinoallomurus</taxon>
    </lineage>
</organism>
<keyword evidence="2" id="KW-1185">Reference proteome</keyword>
<dbReference type="EMBL" id="VFOZ01000001">
    <property type="protein sequence ID" value="TQL99601.1"/>
    <property type="molecule type" value="Genomic_DNA"/>
</dbReference>
<sequence length="85" mass="9218">MPSTMIPSTSDLAEVLFASTLQASEAPTASQVRTVVEQGLRTLIEDCMACVSCVAQEAGDHPDEFARRMHWALDTVRSVYGVQFG</sequence>
<dbReference type="Proteomes" id="UP000316096">
    <property type="component" value="Unassembled WGS sequence"/>
</dbReference>
<evidence type="ECO:0000313" key="2">
    <source>
        <dbReference type="Proteomes" id="UP000316096"/>
    </source>
</evidence>
<dbReference type="AlphaFoldDB" id="A0A543CR81"/>
<accession>A0A543CR81</accession>
<comment type="caution">
    <text evidence="1">The sequence shown here is derived from an EMBL/GenBank/DDBJ whole genome shotgun (WGS) entry which is preliminary data.</text>
</comment>
<proteinExistence type="predicted"/>